<evidence type="ECO:0000313" key="1">
    <source>
        <dbReference type="EMBL" id="AKF03476.1"/>
    </source>
</evidence>
<keyword evidence="2" id="KW-1185">Reference proteome</keyword>
<proteinExistence type="predicted"/>
<dbReference type="Proteomes" id="UP000034883">
    <property type="component" value="Chromosome"/>
</dbReference>
<dbReference type="KEGG" id="samy:DB32_000625"/>
<gene>
    <name evidence="1" type="ORF">DB32_000625</name>
</gene>
<name>A0A0F6YFB9_9BACT</name>
<sequence length="392" mass="40980">MHEGRVCSTDNPGEESRMRPFVDRIASVLVALTLIPTTACSILVDPDETRLGEQSGIDAGAPPDAPGVQCDLDCDDGIVCTVDRCLDGACVHQRDDGACGGPGDACVGIRTCDPPRSTNESGCVFGAPLVCDDGVACTDDECDPATGACRFEADHGACDDGIDCTLDLCDPSRGGDGCTHTADDTICDDGFCRSGGRCDPARGCTGGTARDCSDTSRCTDDRCDEVLAMCVRTAVDADGDGFTAQRVLGESCIDGTDCDDARSGVHPGATEVCSNAIDDDCDGAPDDGCSACRPMPSVCPTGWTYSNDGRDHTCSVSFTPPFGVREYCRYAEEGVLGFYWMLAVPYSCPSGARYAPNAATGYCLWERLTLPAASTIDCSAVGSGRMSFRWPC</sequence>
<organism evidence="1 2">
    <name type="scientific">Sandaracinus amylolyticus</name>
    <dbReference type="NCBI Taxonomy" id="927083"/>
    <lineage>
        <taxon>Bacteria</taxon>
        <taxon>Pseudomonadati</taxon>
        <taxon>Myxococcota</taxon>
        <taxon>Polyangia</taxon>
        <taxon>Polyangiales</taxon>
        <taxon>Sandaracinaceae</taxon>
        <taxon>Sandaracinus</taxon>
    </lineage>
</organism>
<dbReference type="EMBL" id="CP011125">
    <property type="protein sequence ID" value="AKF03476.1"/>
    <property type="molecule type" value="Genomic_DNA"/>
</dbReference>
<dbReference type="Pfam" id="PF11617">
    <property type="entry name" value="Cu-binding_MopE"/>
    <property type="match status" value="1"/>
</dbReference>
<reference evidence="1 2" key="1">
    <citation type="submission" date="2015-03" db="EMBL/GenBank/DDBJ databases">
        <title>Genome assembly of Sandaracinus amylolyticus DSM 53668.</title>
        <authorList>
            <person name="Sharma G."/>
            <person name="Subramanian S."/>
        </authorList>
    </citation>
    <scope>NUCLEOTIDE SEQUENCE [LARGE SCALE GENOMIC DNA]</scope>
    <source>
        <strain evidence="1 2">DSM 53668</strain>
    </source>
</reference>
<dbReference type="AlphaFoldDB" id="A0A0F6YFB9"/>
<dbReference type="InterPro" id="IPR021655">
    <property type="entry name" value="Put_metal-bd"/>
</dbReference>
<evidence type="ECO:0000313" key="2">
    <source>
        <dbReference type="Proteomes" id="UP000034883"/>
    </source>
</evidence>
<protein>
    <submittedName>
        <fullName evidence="1">Uncharacterized protein</fullName>
    </submittedName>
</protein>
<accession>A0A0F6YFB9</accession>